<dbReference type="KEGG" id="rgi:RGI145_05545"/>
<evidence type="ECO:0000256" key="4">
    <source>
        <dbReference type="ARBA" id="ARBA00023136"/>
    </source>
</evidence>
<dbReference type="eggNOG" id="COG2214">
    <property type="taxonomic scope" value="Bacteria"/>
</dbReference>
<keyword evidence="2 6" id="KW-0812">Transmembrane</keyword>
<evidence type="ECO:0000259" key="7">
    <source>
        <dbReference type="PROSITE" id="PS50076"/>
    </source>
</evidence>
<protein>
    <recommendedName>
        <fullName evidence="7">J domain-containing protein</fullName>
    </recommendedName>
</protein>
<comment type="similarity">
    <text evidence="5">Belongs to the TIM14 family.</text>
</comment>
<dbReference type="InterPro" id="IPR036869">
    <property type="entry name" value="J_dom_sf"/>
</dbReference>
<sequence length="228" mass="24504">MVWIALGSLVLLLALLALRGFASASVTQVRAALLWFGAFLALAVGGLLVVSGRGPMALFLLFTLAPLAWRRWQARRLAASFGATPPPQGAAEDVVETATLSLRIDPATGTMSGTVLRGRHAGCDLAMLRRSQIEEIFADCLENDPDSVPLLEAWIARMQPGDEAEPPRPGAPPMGREEALAVLGLHEDASPDQVRAAYLRLMRVAHPDRGGSDWLAARLNEARDTLLR</sequence>
<evidence type="ECO:0000313" key="9">
    <source>
        <dbReference type="Proteomes" id="UP000185494"/>
    </source>
</evidence>
<evidence type="ECO:0000256" key="6">
    <source>
        <dbReference type="SAM" id="Phobius"/>
    </source>
</evidence>
<feature type="domain" description="J" evidence="7">
    <location>
        <begin position="178"/>
        <end position="228"/>
    </location>
</feature>
<dbReference type="SUPFAM" id="SSF46565">
    <property type="entry name" value="Chaperone J-domain"/>
    <property type="match status" value="1"/>
</dbReference>
<reference evidence="8 9" key="1">
    <citation type="submission" date="2016-05" db="EMBL/GenBank/DDBJ databases">
        <title>Complete Genome and Methylome Analysis of Psychrotrophic Bacterial Isolates from Antarctic Lake Untersee.</title>
        <authorList>
            <person name="Fomenkov A."/>
            <person name="Akimov V.N."/>
            <person name="Vasilyeva L.V."/>
            <person name="Andersen D."/>
            <person name="Vincze T."/>
            <person name="Roberts R.J."/>
        </authorList>
    </citation>
    <scope>NUCLEOTIDE SEQUENCE [LARGE SCALE GENOMIC DNA]</scope>
    <source>
        <strain evidence="8 9">U14-5</strain>
    </source>
</reference>
<dbReference type="Proteomes" id="UP000185494">
    <property type="component" value="Chromosome 1"/>
</dbReference>
<dbReference type="CDD" id="cd06257">
    <property type="entry name" value="DnaJ"/>
    <property type="match status" value="1"/>
</dbReference>
<keyword evidence="3 6" id="KW-1133">Transmembrane helix</keyword>
<evidence type="ECO:0000256" key="1">
    <source>
        <dbReference type="ARBA" id="ARBA00004167"/>
    </source>
</evidence>
<gene>
    <name evidence="8" type="ORF">RGI145_05545</name>
</gene>
<proteinExistence type="inferred from homology"/>
<dbReference type="STRING" id="257708.RGI145_05545"/>
<accession>A0A1L7ADD3</accession>
<keyword evidence="4 6" id="KW-0472">Membrane</keyword>
<evidence type="ECO:0000256" key="2">
    <source>
        <dbReference type="ARBA" id="ARBA00022692"/>
    </source>
</evidence>
<evidence type="ECO:0000313" key="8">
    <source>
        <dbReference type="EMBL" id="APT56649.1"/>
    </source>
</evidence>
<dbReference type="PANTHER" id="PTHR12763:SF28">
    <property type="entry name" value="GEO10507P1-RELATED"/>
    <property type="match status" value="1"/>
</dbReference>
<evidence type="ECO:0000256" key="3">
    <source>
        <dbReference type="ARBA" id="ARBA00022989"/>
    </source>
</evidence>
<dbReference type="RefSeq" id="WP_075797584.1">
    <property type="nucleotide sequence ID" value="NZ_CP015583.1"/>
</dbReference>
<name>A0A1L7ADD3_9PROT</name>
<dbReference type="EMBL" id="CP015583">
    <property type="protein sequence ID" value="APT56649.1"/>
    <property type="molecule type" value="Genomic_DNA"/>
</dbReference>
<dbReference type="InterPro" id="IPR001623">
    <property type="entry name" value="DnaJ_domain"/>
</dbReference>
<feature type="transmembrane region" description="Helical" evidence="6">
    <location>
        <begin position="34"/>
        <end position="67"/>
    </location>
</feature>
<comment type="subcellular location">
    <subcellularLocation>
        <location evidence="1">Membrane</location>
        <topology evidence="1">Single-pass membrane protein</topology>
    </subcellularLocation>
</comment>
<evidence type="ECO:0000256" key="5">
    <source>
        <dbReference type="ARBA" id="ARBA00038105"/>
    </source>
</evidence>
<organism evidence="8 9">
    <name type="scientific">Roseomonas gilardii</name>
    <dbReference type="NCBI Taxonomy" id="257708"/>
    <lineage>
        <taxon>Bacteria</taxon>
        <taxon>Pseudomonadati</taxon>
        <taxon>Pseudomonadota</taxon>
        <taxon>Alphaproteobacteria</taxon>
        <taxon>Acetobacterales</taxon>
        <taxon>Roseomonadaceae</taxon>
        <taxon>Roseomonas</taxon>
    </lineage>
</organism>
<dbReference type="Gene3D" id="1.10.287.110">
    <property type="entry name" value="DnaJ domain"/>
    <property type="match status" value="1"/>
</dbReference>
<dbReference type="PROSITE" id="PS50076">
    <property type="entry name" value="DNAJ_2"/>
    <property type="match status" value="1"/>
</dbReference>
<dbReference type="AlphaFoldDB" id="A0A1L7ADD3"/>
<dbReference type="SMART" id="SM00271">
    <property type="entry name" value="DnaJ"/>
    <property type="match status" value="1"/>
</dbReference>
<dbReference type="GO" id="GO:0016020">
    <property type="term" value="C:membrane"/>
    <property type="evidence" value="ECO:0007669"/>
    <property type="project" value="UniProtKB-SubCell"/>
</dbReference>
<dbReference type="PANTHER" id="PTHR12763">
    <property type="match status" value="1"/>
</dbReference>